<keyword evidence="1" id="KW-0472">Membrane</keyword>
<protein>
    <submittedName>
        <fullName evidence="2">Uncharacterized protein</fullName>
    </submittedName>
</protein>
<accession>A0A6S6T828</accession>
<evidence type="ECO:0000313" key="2">
    <source>
        <dbReference type="EMBL" id="CAA6811303.1"/>
    </source>
</evidence>
<gene>
    <name evidence="2" type="ORF">HELGO_WM37962</name>
</gene>
<feature type="transmembrane region" description="Helical" evidence="1">
    <location>
        <begin position="114"/>
        <end position="138"/>
    </location>
</feature>
<evidence type="ECO:0000256" key="1">
    <source>
        <dbReference type="SAM" id="Phobius"/>
    </source>
</evidence>
<organism evidence="2">
    <name type="scientific">uncultured Aureispira sp</name>
    <dbReference type="NCBI Taxonomy" id="1331704"/>
    <lineage>
        <taxon>Bacteria</taxon>
        <taxon>Pseudomonadati</taxon>
        <taxon>Bacteroidota</taxon>
        <taxon>Saprospiria</taxon>
        <taxon>Saprospirales</taxon>
        <taxon>Saprospiraceae</taxon>
        <taxon>Aureispira</taxon>
        <taxon>environmental samples</taxon>
    </lineage>
</organism>
<keyword evidence="1" id="KW-0812">Transmembrane</keyword>
<proteinExistence type="predicted"/>
<sequence length="292" mass="33361">MTYLELAYKVLEETQRLLWVDDIWRIATEKGYTKAVKKAYTKEEDNINVLDAILYEAVGKHRLRLLEKKGLYYLVDATNLPAQIETALYGPSINSYQELVTHKKVKHFLPSTQGFSGMSFLFLLIIGFPISLCLAANFQGGFYLSASLVIGISSLLLCFAVVLLLYFQFTNCSIRIHSDRINIYRTFYPKNKIVSIPIKNLVRIEVTGLGAENQLNSTFKSLTLTYQNNFSIAGAVTEQEIVTKKIRCHGYINPSTSYDPFAILIRNFESFVTLRKFLKEIAVVYNIPYQEK</sequence>
<keyword evidence="1" id="KW-1133">Transmembrane helix</keyword>
<dbReference type="AlphaFoldDB" id="A0A6S6T828"/>
<feature type="transmembrane region" description="Helical" evidence="1">
    <location>
        <begin position="144"/>
        <end position="167"/>
    </location>
</feature>
<dbReference type="EMBL" id="CACVAQ010000175">
    <property type="protein sequence ID" value="CAA6811303.1"/>
    <property type="molecule type" value="Genomic_DNA"/>
</dbReference>
<name>A0A6S6T828_9BACT</name>
<reference evidence="2" key="1">
    <citation type="submission" date="2020-01" db="EMBL/GenBank/DDBJ databases">
        <authorList>
            <person name="Meier V. D."/>
            <person name="Meier V D."/>
        </authorList>
    </citation>
    <scope>NUCLEOTIDE SEQUENCE</scope>
    <source>
        <strain evidence="2">HLG_WM_MAG_10</strain>
    </source>
</reference>